<dbReference type="InterPro" id="IPR046668">
    <property type="entry name" value="DUF6538"/>
</dbReference>
<evidence type="ECO:0000256" key="1">
    <source>
        <dbReference type="ARBA" id="ARBA00023172"/>
    </source>
</evidence>
<keyword evidence="1" id="KW-0233">DNA recombination</keyword>
<evidence type="ECO:0000313" key="5">
    <source>
        <dbReference type="Proteomes" id="UP001595557"/>
    </source>
</evidence>
<dbReference type="Pfam" id="PF20172">
    <property type="entry name" value="DUF6538"/>
    <property type="match status" value="1"/>
</dbReference>
<dbReference type="InterPro" id="IPR011010">
    <property type="entry name" value="DNA_brk_join_enz"/>
</dbReference>
<dbReference type="Proteomes" id="UP001595557">
    <property type="component" value="Unassembled WGS sequence"/>
</dbReference>
<accession>A0ABV7IH98</accession>
<dbReference type="EMBL" id="JBHRTE010000051">
    <property type="protein sequence ID" value="MFC3168893.1"/>
    <property type="molecule type" value="Genomic_DNA"/>
</dbReference>
<comment type="caution">
    <text evidence="4">The sequence shown here is derived from an EMBL/GenBank/DDBJ whole genome shotgun (WGS) entry which is preliminary data.</text>
</comment>
<feature type="domain" description="Tyr recombinase" evidence="3">
    <location>
        <begin position="387"/>
        <end position="592"/>
    </location>
</feature>
<name>A0ABV7IH98_9RHOB</name>
<dbReference type="CDD" id="cd01184">
    <property type="entry name" value="INT_C_like_1"/>
    <property type="match status" value="1"/>
</dbReference>
<evidence type="ECO:0000259" key="3">
    <source>
        <dbReference type="PROSITE" id="PS51898"/>
    </source>
</evidence>
<dbReference type="InterPro" id="IPR013762">
    <property type="entry name" value="Integrase-like_cat_sf"/>
</dbReference>
<evidence type="ECO:0000313" key="4">
    <source>
        <dbReference type="EMBL" id="MFC3168893.1"/>
    </source>
</evidence>
<dbReference type="InterPro" id="IPR002104">
    <property type="entry name" value="Integrase_catalytic"/>
</dbReference>
<keyword evidence="5" id="KW-1185">Reference proteome</keyword>
<organism evidence="4 5">
    <name type="scientific">Paracoccus fontiphilus</name>
    <dbReference type="NCBI Taxonomy" id="1815556"/>
    <lineage>
        <taxon>Bacteria</taxon>
        <taxon>Pseudomonadati</taxon>
        <taxon>Pseudomonadota</taxon>
        <taxon>Alphaproteobacteria</taxon>
        <taxon>Rhodobacterales</taxon>
        <taxon>Paracoccaceae</taxon>
        <taxon>Paracoccus</taxon>
    </lineage>
</organism>
<sequence>MGIVNFVFRRGAIYTWRRRIPARVPCDGIHLQISLGTACPWTARRLGGIVTFESDQVFEAMALDGLTREAARKWLERVVREELERIDRRNRAQSDSRETGYARTNAAEDRALGHALRLLARDGVSADLGEVERAEIVADGVPAQDLPKIDSYLQQAAGEALSEAVETKIRRAAAELAGLPGLNVHQFLDSRQIYLRGRAAAYLSASRRTDPKLTEALDLAESLTGKTVSAPPTASQISESLPEEEPDYDPAISAVADRLASKKEARGKATDTTAYQIRNTAALLVEATAVSDIRRLRQADLARFCDTMAQLPPTYRKSSKEKNMPLSEIIAAASAREAEVGLAPATVNRNLGFIGQMLKQARSEGIALDPLLDISDLRETDEEDEQEKVPPFARDDVVAIFNGAIWRGSASTSSRTKPGEIIVRDGLFWIPLIAAYSGARREEIAGLLCDEIIQEEGVWAFSIKNNRLRRIKNKQSRRKVPIHEHLIEMGFLAHVQALANGPVFPELKRKSKRAGLGASIAYHWSKTLEKQLGQAAQDKNFHSFRHYVTNELRYEQGLPEVTRHHLLGHALAGEEDRRYGSRTPLTMLKPAIDALPRVF</sequence>
<evidence type="ECO:0000256" key="2">
    <source>
        <dbReference type="SAM" id="MobiDB-lite"/>
    </source>
</evidence>
<protein>
    <submittedName>
        <fullName evidence="4">DUF6538 domain-containing protein</fullName>
    </submittedName>
</protein>
<proteinExistence type="predicted"/>
<reference evidence="5" key="1">
    <citation type="journal article" date="2019" name="Int. J. Syst. Evol. Microbiol.">
        <title>The Global Catalogue of Microorganisms (GCM) 10K type strain sequencing project: providing services to taxonomists for standard genome sequencing and annotation.</title>
        <authorList>
            <consortium name="The Broad Institute Genomics Platform"/>
            <consortium name="The Broad Institute Genome Sequencing Center for Infectious Disease"/>
            <person name="Wu L."/>
            <person name="Ma J."/>
        </authorList>
    </citation>
    <scope>NUCLEOTIDE SEQUENCE [LARGE SCALE GENOMIC DNA]</scope>
    <source>
        <strain evidence="5">KCTC 52239</strain>
    </source>
</reference>
<feature type="compositionally biased region" description="Polar residues" evidence="2">
    <location>
        <begin position="227"/>
        <end position="239"/>
    </location>
</feature>
<dbReference type="RefSeq" id="WP_207465607.1">
    <property type="nucleotide sequence ID" value="NZ_JAFNAW010000005.1"/>
</dbReference>
<feature type="region of interest" description="Disordered" evidence="2">
    <location>
        <begin position="227"/>
        <end position="247"/>
    </location>
</feature>
<dbReference type="PROSITE" id="PS51898">
    <property type="entry name" value="TYR_RECOMBINASE"/>
    <property type="match status" value="1"/>
</dbReference>
<gene>
    <name evidence="4" type="ORF">ACFOD7_12620</name>
</gene>
<dbReference type="SUPFAM" id="SSF56349">
    <property type="entry name" value="DNA breaking-rejoining enzymes"/>
    <property type="match status" value="1"/>
</dbReference>
<dbReference type="Gene3D" id="1.10.443.10">
    <property type="entry name" value="Intergrase catalytic core"/>
    <property type="match status" value="1"/>
</dbReference>